<dbReference type="Gramene" id="KZM95266">
    <property type="protein sequence ID" value="KZM95266"/>
    <property type="gene ID" value="DCAR_018508"/>
</dbReference>
<dbReference type="SUPFAM" id="SSF57850">
    <property type="entry name" value="RING/U-box"/>
    <property type="match status" value="1"/>
</dbReference>
<dbReference type="InterPro" id="IPR027370">
    <property type="entry name" value="Znf-RING_euk"/>
</dbReference>
<organism evidence="5">
    <name type="scientific">Daucus carota subsp. sativus</name>
    <name type="common">Carrot</name>
    <dbReference type="NCBI Taxonomy" id="79200"/>
    <lineage>
        <taxon>Eukaryota</taxon>
        <taxon>Viridiplantae</taxon>
        <taxon>Streptophyta</taxon>
        <taxon>Embryophyta</taxon>
        <taxon>Tracheophyta</taxon>
        <taxon>Spermatophyta</taxon>
        <taxon>Magnoliopsida</taxon>
        <taxon>eudicotyledons</taxon>
        <taxon>Gunneridae</taxon>
        <taxon>Pentapetalae</taxon>
        <taxon>asterids</taxon>
        <taxon>campanulids</taxon>
        <taxon>Apiales</taxon>
        <taxon>Apiaceae</taxon>
        <taxon>Apioideae</taxon>
        <taxon>Scandiceae</taxon>
        <taxon>Daucinae</taxon>
        <taxon>Daucus</taxon>
        <taxon>Daucus sect. Daucus</taxon>
    </lineage>
</organism>
<evidence type="ECO:0000256" key="1">
    <source>
        <dbReference type="ARBA" id="ARBA00022723"/>
    </source>
</evidence>
<dbReference type="AlphaFoldDB" id="A0A161XU45"/>
<keyword evidence="1" id="KW-0479">Metal-binding</keyword>
<dbReference type="EMBL" id="LNRQ01000005">
    <property type="protein sequence ID" value="KZM95266.1"/>
    <property type="molecule type" value="Genomic_DNA"/>
</dbReference>
<evidence type="ECO:0000256" key="2">
    <source>
        <dbReference type="ARBA" id="ARBA00022771"/>
    </source>
</evidence>
<protein>
    <recommendedName>
        <fullName evidence="4">Zinc finger RING-type eukaryotic domain-containing protein</fullName>
    </recommendedName>
</protein>
<keyword evidence="2" id="KW-0863">Zinc-finger</keyword>
<dbReference type="Gene3D" id="3.30.40.10">
    <property type="entry name" value="Zinc/RING finger domain, C3HC4 (zinc finger)"/>
    <property type="match status" value="1"/>
</dbReference>
<gene>
    <name evidence="5" type="ORF">DCAR_018508</name>
</gene>
<dbReference type="Pfam" id="PF13445">
    <property type="entry name" value="zf-RING_UBOX"/>
    <property type="match status" value="1"/>
</dbReference>
<accession>A0A161XU45</accession>
<feature type="domain" description="Zinc finger RING-type eukaryotic" evidence="4">
    <location>
        <begin position="27"/>
        <end position="48"/>
    </location>
</feature>
<sequence length="48" mass="5583">MMSENNDERVLNPWLLHLHKLSLALKCPICMELLDEPVLLPCDHLLCK</sequence>
<evidence type="ECO:0000256" key="3">
    <source>
        <dbReference type="ARBA" id="ARBA00022833"/>
    </source>
</evidence>
<reference evidence="5" key="1">
    <citation type="journal article" date="2016" name="Nat. Genet.">
        <title>A high-quality carrot genome assembly provides new insights into carotenoid accumulation and asterid genome evolution.</title>
        <authorList>
            <person name="Iorizzo M."/>
            <person name="Ellison S."/>
            <person name="Senalik D."/>
            <person name="Zeng P."/>
            <person name="Satapoomin P."/>
            <person name="Huang J."/>
            <person name="Bowman M."/>
            <person name="Iovene M."/>
            <person name="Sanseverino W."/>
            <person name="Cavagnaro P."/>
            <person name="Yildiz M."/>
            <person name="Macko-Podgorni A."/>
            <person name="Moranska E."/>
            <person name="Grzebelus E."/>
            <person name="Grzebelus D."/>
            <person name="Ashrafi H."/>
            <person name="Zheng Z."/>
            <person name="Cheng S."/>
            <person name="Spooner D."/>
            <person name="Van Deynze A."/>
            <person name="Simon P."/>
        </authorList>
    </citation>
    <scope>NUCLEOTIDE SEQUENCE [LARGE SCALE GENOMIC DNA]</scope>
    <source>
        <tissue evidence="5">Leaf</tissue>
    </source>
</reference>
<dbReference type="GO" id="GO:0008270">
    <property type="term" value="F:zinc ion binding"/>
    <property type="evidence" value="ECO:0007669"/>
    <property type="project" value="UniProtKB-KW"/>
</dbReference>
<proteinExistence type="predicted"/>
<evidence type="ECO:0000313" key="5">
    <source>
        <dbReference type="EMBL" id="KZM95266.1"/>
    </source>
</evidence>
<name>A0A161XU45_DAUCS</name>
<dbReference type="InterPro" id="IPR013083">
    <property type="entry name" value="Znf_RING/FYVE/PHD"/>
</dbReference>
<keyword evidence="3" id="KW-0862">Zinc</keyword>
<comment type="caution">
    <text evidence="5">The sequence shown here is derived from an EMBL/GenBank/DDBJ whole genome shotgun (WGS) entry which is preliminary data.</text>
</comment>
<evidence type="ECO:0000259" key="4">
    <source>
        <dbReference type="Pfam" id="PF13445"/>
    </source>
</evidence>
<dbReference type="STRING" id="79200.A0A161XU45"/>